<dbReference type="OrthoDB" id="9809772at2"/>
<evidence type="ECO:0000256" key="2">
    <source>
        <dbReference type="ARBA" id="ARBA00023125"/>
    </source>
</evidence>
<accession>A0A1G8N591</accession>
<proteinExistence type="predicted"/>
<evidence type="ECO:0000313" key="7">
    <source>
        <dbReference type="EMBL" id="SDI75449.1"/>
    </source>
</evidence>
<dbReference type="InterPro" id="IPR001647">
    <property type="entry name" value="HTH_TetR"/>
</dbReference>
<feature type="transmembrane region" description="Helical" evidence="5">
    <location>
        <begin position="142"/>
        <end position="161"/>
    </location>
</feature>
<dbReference type="PROSITE" id="PS50977">
    <property type="entry name" value="HTH_TETR_2"/>
    <property type="match status" value="1"/>
</dbReference>
<dbReference type="Pfam" id="PF00440">
    <property type="entry name" value="TetR_N"/>
    <property type="match status" value="1"/>
</dbReference>
<evidence type="ECO:0000259" key="6">
    <source>
        <dbReference type="PROSITE" id="PS50977"/>
    </source>
</evidence>
<keyword evidence="1" id="KW-0805">Transcription regulation</keyword>
<keyword evidence="5" id="KW-1133">Transmembrane helix</keyword>
<evidence type="ECO:0000313" key="8">
    <source>
        <dbReference type="Proteomes" id="UP000199636"/>
    </source>
</evidence>
<evidence type="ECO:0000256" key="1">
    <source>
        <dbReference type="ARBA" id="ARBA00023015"/>
    </source>
</evidence>
<feature type="domain" description="HTH tetR-type" evidence="6">
    <location>
        <begin position="5"/>
        <end position="65"/>
    </location>
</feature>
<gene>
    <name evidence="7" type="ORF">SAMN05216272_12011</name>
</gene>
<dbReference type="Gene3D" id="1.10.357.10">
    <property type="entry name" value="Tetracycline Repressor, domain 2"/>
    <property type="match status" value="1"/>
</dbReference>
<name>A0A1G8N591_9PSED</name>
<evidence type="ECO:0000256" key="3">
    <source>
        <dbReference type="ARBA" id="ARBA00023163"/>
    </source>
</evidence>
<dbReference type="RefSeq" id="WP_090268420.1">
    <property type="nucleotide sequence ID" value="NZ_FNDS01000020.1"/>
</dbReference>
<organism evidence="7 8">
    <name type="scientific">Pseudomonas panipatensis</name>
    <dbReference type="NCBI Taxonomy" id="428992"/>
    <lineage>
        <taxon>Bacteria</taxon>
        <taxon>Pseudomonadati</taxon>
        <taxon>Pseudomonadota</taxon>
        <taxon>Gammaproteobacteria</taxon>
        <taxon>Pseudomonadales</taxon>
        <taxon>Pseudomonadaceae</taxon>
        <taxon>Pseudomonas</taxon>
    </lineage>
</organism>
<dbReference type="InterPro" id="IPR050109">
    <property type="entry name" value="HTH-type_TetR-like_transc_reg"/>
</dbReference>
<dbReference type="GO" id="GO:0000976">
    <property type="term" value="F:transcription cis-regulatory region binding"/>
    <property type="evidence" value="ECO:0007669"/>
    <property type="project" value="TreeGrafter"/>
</dbReference>
<reference evidence="8" key="1">
    <citation type="submission" date="2016-10" db="EMBL/GenBank/DDBJ databases">
        <authorList>
            <person name="Varghese N."/>
            <person name="Submissions S."/>
        </authorList>
    </citation>
    <scope>NUCLEOTIDE SEQUENCE [LARGE SCALE GENOMIC DNA]</scope>
    <source>
        <strain evidence="8">CCM 7469</strain>
    </source>
</reference>
<dbReference type="PANTHER" id="PTHR30055:SF234">
    <property type="entry name" value="HTH-TYPE TRANSCRIPTIONAL REGULATOR BETI"/>
    <property type="match status" value="1"/>
</dbReference>
<evidence type="ECO:0000256" key="4">
    <source>
        <dbReference type="PROSITE-ProRule" id="PRU00335"/>
    </source>
</evidence>
<keyword evidence="8" id="KW-1185">Reference proteome</keyword>
<dbReference type="InterPro" id="IPR049513">
    <property type="entry name" value="TetR_C_40"/>
</dbReference>
<keyword evidence="5" id="KW-0812">Transmembrane</keyword>
<dbReference type="GO" id="GO:0003700">
    <property type="term" value="F:DNA-binding transcription factor activity"/>
    <property type="evidence" value="ECO:0007669"/>
    <property type="project" value="TreeGrafter"/>
</dbReference>
<feature type="DNA-binding region" description="H-T-H motif" evidence="4">
    <location>
        <begin position="28"/>
        <end position="47"/>
    </location>
</feature>
<evidence type="ECO:0000256" key="5">
    <source>
        <dbReference type="SAM" id="Phobius"/>
    </source>
</evidence>
<keyword evidence="5" id="KW-0472">Membrane</keyword>
<dbReference type="InterPro" id="IPR009057">
    <property type="entry name" value="Homeodomain-like_sf"/>
</dbReference>
<keyword evidence="2 4" id="KW-0238">DNA-binding</keyword>
<protein>
    <submittedName>
        <fullName evidence="7">Transcriptional regulator, TetR family</fullName>
    </submittedName>
</protein>
<dbReference type="Proteomes" id="UP000199636">
    <property type="component" value="Unassembled WGS sequence"/>
</dbReference>
<sequence>MKPLSPAQRRIHQAALRLFAERGAADVSISDLAIEANVARGTVYNNVPSMEHLFETVAAHLSAEMHERVKKSFETLDDPAQRLANGVRFFIRRAHEEPQWGSFIHRFAMSDSALREMFASQATRDLLEGFASQRYRFQQDQLFSVITLISSAVLGAMFLVLEGHKTWREAGTDTAEFLLRALGVSLEEARSLAAAELPALPAIG</sequence>
<dbReference type="SUPFAM" id="SSF46689">
    <property type="entry name" value="Homeodomain-like"/>
    <property type="match status" value="1"/>
</dbReference>
<dbReference type="PANTHER" id="PTHR30055">
    <property type="entry name" value="HTH-TYPE TRANSCRIPTIONAL REGULATOR RUTR"/>
    <property type="match status" value="1"/>
</dbReference>
<keyword evidence="3" id="KW-0804">Transcription</keyword>
<dbReference type="Pfam" id="PF21306">
    <property type="entry name" value="TetR_C_40"/>
    <property type="match status" value="1"/>
</dbReference>
<dbReference type="EMBL" id="FNDS01000020">
    <property type="protein sequence ID" value="SDI75449.1"/>
    <property type="molecule type" value="Genomic_DNA"/>
</dbReference>
<dbReference type="AlphaFoldDB" id="A0A1G8N591"/>